<dbReference type="EMBL" id="LXEU01000015">
    <property type="protein sequence ID" value="OAT55720.1"/>
    <property type="molecule type" value="Genomic_DNA"/>
</dbReference>
<dbReference type="Proteomes" id="UP000078386">
    <property type="component" value="Unassembled WGS sequence"/>
</dbReference>
<dbReference type="GO" id="GO:0000976">
    <property type="term" value="F:transcription cis-regulatory region binding"/>
    <property type="evidence" value="ECO:0007669"/>
    <property type="project" value="TreeGrafter"/>
</dbReference>
<keyword evidence="6" id="KW-1185">Reference proteome</keyword>
<dbReference type="PANTHER" id="PTHR30146:SF138">
    <property type="entry name" value="TRANSCRIPTIONAL REGULATORY PROTEIN"/>
    <property type="match status" value="1"/>
</dbReference>
<dbReference type="PATRIC" id="fig|1354264.4.peg.768"/>
<dbReference type="InterPro" id="IPR000843">
    <property type="entry name" value="HTH_LacI"/>
</dbReference>
<dbReference type="Gene3D" id="1.10.260.40">
    <property type="entry name" value="lambda repressor-like DNA-binding domains"/>
    <property type="match status" value="1"/>
</dbReference>
<comment type="caution">
    <text evidence="5">The sequence shown here is derived from an EMBL/GenBank/DDBJ whole genome shotgun (WGS) entry which is preliminary data.</text>
</comment>
<keyword evidence="3" id="KW-0804">Transcription</keyword>
<dbReference type="Pfam" id="PF13377">
    <property type="entry name" value="Peripla_BP_3"/>
    <property type="match status" value="1"/>
</dbReference>
<proteinExistence type="predicted"/>
<dbReference type="InterPro" id="IPR010982">
    <property type="entry name" value="Lambda_DNA-bd_dom_sf"/>
</dbReference>
<dbReference type="PANTHER" id="PTHR30146">
    <property type="entry name" value="LACI-RELATED TRANSCRIPTIONAL REPRESSOR"/>
    <property type="match status" value="1"/>
</dbReference>
<evidence type="ECO:0000256" key="2">
    <source>
        <dbReference type="ARBA" id="ARBA00023125"/>
    </source>
</evidence>
<keyword evidence="2" id="KW-0238">DNA-binding</keyword>
<feature type="domain" description="HTH lacI-type" evidence="4">
    <location>
        <begin position="21"/>
        <end position="76"/>
    </location>
</feature>
<dbReference type="AlphaFoldDB" id="A0A1B7K6F4"/>
<sequence>MNTKNKKTATDKYKKEKTAAITIKSLAKEMGISHTTISNAWNNPEKLSIELRERILRYAQEVGFQGPDKLARALRTGKSDTIGVIFNDSMSYVFIDPHDIKLMRGIAVRCEAQNINLVLIPLRKGASHKTPSLTTLVDGYILNATHNSAAVIQQTLARRLPVVTLDFQLPQYSSVSIDNASAMRDIAAYLLNKGHQRFGIIAFSSHPGAQGIRHLEHAISGDNTLMLTRVNACREVFRQHAIPLSDCWLYETQHDEQHGELAAEALLTAHPEISALICLSDRFALGAVNYCQRHRLAIPQRVAITGFDNIIPEVNGIGLTTIAQDAERKGEIAVELLLTNGPVTHHALEYQLIARESA</sequence>
<dbReference type="InterPro" id="IPR028082">
    <property type="entry name" value="Peripla_BP_I"/>
</dbReference>
<reference evidence="5 6" key="1">
    <citation type="submission" date="2016-04" db="EMBL/GenBank/DDBJ databases">
        <title>ATOL: Assembling a taxonomically balanced genome-scale reconstruction of the evolutionary history of the Enterobacteriaceae.</title>
        <authorList>
            <person name="Plunkett G.III."/>
            <person name="Neeno-Eckwall E.C."/>
            <person name="Glasner J.D."/>
            <person name="Perna N.T."/>
        </authorList>
    </citation>
    <scope>NUCLEOTIDE SEQUENCE [LARGE SCALE GENOMIC DNA]</scope>
    <source>
        <strain evidence="5 6">ATCC 51603</strain>
    </source>
</reference>
<dbReference type="PROSITE" id="PS50932">
    <property type="entry name" value="HTH_LACI_2"/>
    <property type="match status" value="1"/>
</dbReference>
<dbReference type="SUPFAM" id="SSF47413">
    <property type="entry name" value="lambda repressor-like DNA-binding domains"/>
    <property type="match status" value="1"/>
</dbReference>
<organism evidence="5 6">
    <name type="scientific">Kluyvera georgiana ATCC 51603</name>
    <dbReference type="NCBI Taxonomy" id="1354264"/>
    <lineage>
        <taxon>Bacteria</taxon>
        <taxon>Pseudomonadati</taxon>
        <taxon>Pseudomonadota</taxon>
        <taxon>Gammaproteobacteria</taxon>
        <taxon>Enterobacterales</taxon>
        <taxon>Enterobacteriaceae</taxon>
        <taxon>Kluyvera</taxon>
    </lineage>
</organism>
<dbReference type="GO" id="GO:0003700">
    <property type="term" value="F:DNA-binding transcription factor activity"/>
    <property type="evidence" value="ECO:0007669"/>
    <property type="project" value="TreeGrafter"/>
</dbReference>
<protein>
    <submittedName>
        <fullName evidence="5">LacI family transcriptional regulator</fullName>
    </submittedName>
</protein>
<evidence type="ECO:0000256" key="3">
    <source>
        <dbReference type="ARBA" id="ARBA00023163"/>
    </source>
</evidence>
<dbReference type="CDD" id="cd06279">
    <property type="entry name" value="PBP1_LacI-like"/>
    <property type="match status" value="1"/>
</dbReference>
<name>A0A1B7K6F4_9ENTR</name>
<evidence type="ECO:0000259" key="4">
    <source>
        <dbReference type="PROSITE" id="PS50932"/>
    </source>
</evidence>
<evidence type="ECO:0000256" key="1">
    <source>
        <dbReference type="ARBA" id="ARBA00023015"/>
    </source>
</evidence>
<evidence type="ECO:0000313" key="5">
    <source>
        <dbReference type="EMBL" id="OAT55720.1"/>
    </source>
</evidence>
<dbReference type="SUPFAM" id="SSF53822">
    <property type="entry name" value="Periplasmic binding protein-like I"/>
    <property type="match status" value="1"/>
</dbReference>
<accession>A0A1B7K6F4</accession>
<dbReference type="SMART" id="SM00354">
    <property type="entry name" value="HTH_LACI"/>
    <property type="match status" value="1"/>
</dbReference>
<evidence type="ECO:0000313" key="6">
    <source>
        <dbReference type="Proteomes" id="UP000078386"/>
    </source>
</evidence>
<dbReference type="InterPro" id="IPR046335">
    <property type="entry name" value="LacI/GalR-like_sensor"/>
</dbReference>
<dbReference type="Gene3D" id="3.40.50.2300">
    <property type="match status" value="2"/>
</dbReference>
<keyword evidence="1" id="KW-0805">Transcription regulation</keyword>
<gene>
    <name evidence="5" type="ORF">M989_00741</name>
</gene>